<proteinExistence type="predicted"/>
<evidence type="ECO:0000256" key="6">
    <source>
        <dbReference type="ARBA" id="ARBA00022801"/>
    </source>
</evidence>
<comment type="cofactor">
    <cofactor evidence="1">
        <name>Mn(2+)</name>
        <dbReference type="ChEBI" id="CHEBI:29035"/>
    </cofactor>
</comment>
<dbReference type="InterPro" id="IPR005135">
    <property type="entry name" value="Endo/exonuclease/phosphatase"/>
</dbReference>
<evidence type="ECO:0000256" key="2">
    <source>
        <dbReference type="ARBA" id="ARBA00001946"/>
    </source>
</evidence>
<dbReference type="Gene3D" id="3.60.10.10">
    <property type="entry name" value="Endonuclease/exonuclease/phosphatase"/>
    <property type="match status" value="1"/>
</dbReference>
<dbReference type="EMBL" id="CP109617">
    <property type="protein sequence ID" value="WED54897.1"/>
    <property type="molecule type" value="Genomic_DNA"/>
</dbReference>
<dbReference type="Proteomes" id="UP001219957">
    <property type="component" value="Chromosome"/>
</dbReference>
<feature type="domain" description="Endonuclease/exonuclease/phosphatase" evidence="9">
    <location>
        <begin position="4"/>
        <end position="237"/>
    </location>
</feature>
<dbReference type="InterPro" id="IPR051547">
    <property type="entry name" value="TDP2-like"/>
</dbReference>
<protein>
    <submittedName>
        <fullName evidence="10">Endonuclease/exonuclease/phosphatase family protein</fullName>
    </submittedName>
</protein>
<keyword evidence="4" id="KW-0479">Metal-binding</keyword>
<evidence type="ECO:0000256" key="1">
    <source>
        <dbReference type="ARBA" id="ARBA00001936"/>
    </source>
</evidence>
<keyword evidence="11" id="KW-1185">Reference proteome</keyword>
<dbReference type="Pfam" id="PF03372">
    <property type="entry name" value="Exo_endo_phos"/>
    <property type="match status" value="1"/>
</dbReference>
<reference evidence="10 11" key="1">
    <citation type="submission" date="2022-10" db="EMBL/GenBank/DDBJ databases">
        <title>Complete genome sequence of Exiguobacterium profundum TSS-3 isolated from an extremely saline-alkaline spring located in Ixtapa, Chiapas-Mexico.</title>
        <authorList>
            <person name="Rincon-Rosales R."/>
            <person name="Rogel M.A."/>
            <person name="Rincon-Molina C.I."/>
            <person name="Guerrero G."/>
            <person name="Manzano-Gomez L.A."/>
            <person name="Lopez-Lopez A."/>
            <person name="Rincon Molina F.A."/>
            <person name="Martinez-Romero E."/>
        </authorList>
    </citation>
    <scope>NUCLEOTIDE SEQUENCE [LARGE SCALE GENOMIC DNA]</scope>
    <source>
        <strain evidence="10 11">TSS-3</strain>
    </source>
</reference>
<gene>
    <name evidence="10" type="ORF">OE059_12840</name>
</gene>
<keyword evidence="3" id="KW-0540">Nuclease</keyword>
<dbReference type="PANTHER" id="PTHR15822">
    <property type="entry name" value="TRAF AND TNF RECEPTOR-ASSOCIATED PROTEIN"/>
    <property type="match status" value="1"/>
</dbReference>
<dbReference type="PANTHER" id="PTHR15822:SF4">
    <property type="entry name" value="TYROSYL-DNA PHOSPHODIESTERASE 2"/>
    <property type="match status" value="1"/>
</dbReference>
<keyword evidence="5" id="KW-0227">DNA damage</keyword>
<keyword evidence="7" id="KW-0460">Magnesium</keyword>
<evidence type="ECO:0000313" key="11">
    <source>
        <dbReference type="Proteomes" id="UP001219957"/>
    </source>
</evidence>
<sequence>MRIATYNIWNHDTSWQKRIDAICQEVKRIDADLIALQEVCSYEKGSVAHDIAKATGYPYCVFHPYPDSPDEGLAFLSKVPFSSVEAIWEEDVEESNFCATRVTLTFGGQEWGITNVHLNWHSSSIRECQMKVVRDWLSKGRQKTIEVLCGDFNDHPRSNIYDDVSDAGWLDVTTFVGEEARPTLDVKHNPYLQSSHLEQSERYDWILFRSEWSELEVQHVDVFGDMRTSRDVVPSDHYGVVVDFTVK</sequence>
<name>A0ABY8AYD4_9BACL</name>
<dbReference type="RefSeq" id="WP_214685740.1">
    <property type="nucleotide sequence ID" value="NZ_CP109617.1"/>
</dbReference>
<keyword evidence="8" id="KW-0234">DNA repair</keyword>
<accession>A0ABY8AYD4</accession>
<comment type="cofactor">
    <cofactor evidence="2">
        <name>Mg(2+)</name>
        <dbReference type="ChEBI" id="CHEBI:18420"/>
    </cofactor>
</comment>
<evidence type="ECO:0000313" key="10">
    <source>
        <dbReference type="EMBL" id="WED54897.1"/>
    </source>
</evidence>
<keyword evidence="10" id="KW-0255">Endonuclease</keyword>
<dbReference type="SUPFAM" id="SSF56219">
    <property type="entry name" value="DNase I-like"/>
    <property type="match status" value="1"/>
</dbReference>
<evidence type="ECO:0000259" key="9">
    <source>
        <dbReference type="Pfam" id="PF03372"/>
    </source>
</evidence>
<evidence type="ECO:0000256" key="3">
    <source>
        <dbReference type="ARBA" id="ARBA00022722"/>
    </source>
</evidence>
<organism evidence="10 11">
    <name type="scientific">Exiguobacterium profundum</name>
    <dbReference type="NCBI Taxonomy" id="307643"/>
    <lineage>
        <taxon>Bacteria</taxon>
        <taxon>Bacillati</taxon>
        <taxon>Bacillota</taxon>
        <taxon>Bacilli</taxon>
        <taxon>Bacillales</taxon>
        <taxon>Bacillales Family XII. Incertae Sedis</taxon>
        <taxon>Exiguobacterium</taxon>
    </lineage>
</organism>
<dbReference type="GO" id="GO:0004519">
    <property type="term" value="F:endonuclease activity"/>
    <property type="evidence" value="ECO:0007669"/>
    <property type="project" value="UniProtKB-KW"/>
</dbReference>
<evidence type="ECO:0000256" key="4">
    <source>
        <dbReference type="ARBA" id="ARBA00022723"/>
    </source>
</evidence>
<evidence type="ECO:0000256" key="5">
    <source>
        <dbReference type="ARBA" id="ARBA00022763"/>
    </source>
</evidence>
<keyword evidence="6" id="KW-0378">Hydrolase</keyword>
<evidence type="ECO:0000256" key="8">
    <source>
        <dbReference type="ARBA" id="ARBA00023204"/>
    </source>
</evidence>
<evidence type="ECO:0000256" key="7">
    <source>
        <dbReference type="ARBA" id="ARBA00022842"/>
    </source>
</evidence>
<dbReference type="InterPro" id="IPR036691">
    <property type="entry name" value="Endo/exonu/phosph_ase_sf"/>
</dbReference>